<protein>
    <recommendedName>
        <fullName evidence="7">PH domain-containing protein</fullName>
    </recommendedName>
</protein>
<gene>
    <name evidence="5" type="ORF">CLIB1423_03S06106</name>
</gene>
<dbReference type="PANTHER" id="PTHR28076:SF1">
    <property type="entry name" value="PROSPORE MEMBRANE ADAPTER PROTEIN SPO71"/>
    <property type="match status" value="1"/>
</dbReference>
<dbReference type="OrthoDB" id="5579281at2759"/>
<dbReference type="Pfam" id="PF15407">
    <property type="entry name" value="Spo7_2_N"/>
    <property type="match status" value="1"/>
</dbReference>
<dbReference type="EMBL" id="CAKXYY010000003">
    <property type="protein sequence ID" value="CAH2351429.1"/>
    <property type="molecule type" value="Genomic_DNA"/>
</dbReference>
<dbReference type="PANTHER" id="PTHR28076">
    <property type="entry name" value="SPORULATION-SPECIFIC PROTEIN 71"/>
    <property type="match status" value="1"/>
</dbReference>
<feature type="domain" description="Sporulation-specific protein 71 N-terminal" evidence="4">
    <location>
        <begin position="13"/>
        <end position="79"/>
    </location>
</feature>
<feature type="transmembrane region" description="Helical" evidence="2">
    <location>
        <begin position="913"/>
        <end position="931"/>
    </location>
</feature>
<dbReference type="AlphaFoldDB" id="A0A9P0QN07"/>
<dbReference type="InterPro" id="IPR029217">
    <property type="entry name" value="Spo7_2_N"/>
</dbReference>
<feature type="domain" description="PH" evidence="3">
    <location>
        <begin position="637"/>
        <end position="835"/>
    </location>
</feature>
<proteinExistence type="predicted"/>
<evidence type="ECO:0000256" key="1">
    <source>
        <dbReference type="SAM" id="MobiDB-lite"/>
    </source>
</evidence>
<dbReference type="InterPro" id="IPR039486">
    <property type="entry name" value="Mug56/Spo71_PH"/>
</dbReference>
<dbReference type="InterPro" id="IPR001849">
    <property type="entry name" value="PH_domain"/>
</dbReference>
<feature type="domain" description="PH" evidence="3">
    <location>
        <begin position="897"/>
        <end position="1082"/>
    </location>
</feature>
<dbReference type="GO" id="GO:0005628">
    <property type="term" value="C:prospore membrane"/>
    <property type="evidence" value="ECO:0007669"/>
    <property type="project" value="TreeGrafter"/>
</dbReference>
<feature type="region of interest" description="Disordered" evidence="1">
    <location>
        <begin position="107"/>
        <end position="185"/>
    </location>
</feature>
<dbReference type="InterPro" id="IPR057379">
    <property type="entry name" value="PH_SPO71"/>
</dbReference>
<keyword evidence="2" id="KW-0812">Transmembrane</keyword>
<evidence type="ECO:0000313" key="5">
    <source>
        <dbReference type="EMBL" id="CAH2351429.1"/>
    </source>
</evidence>
<comment type="caution">
    <text evidence="5">The sequence shown here is derived from an EMBL/GenBank/DDBJ whole genome shotgun (WGS) entry which is preliminary data.</text>
</comment>
<evidence type="ECO:0000256" key="2">
    <source>
        <dbReference type="SAM" id="Phobius"/>
    </source>
</evidence>
<evidence type="ECO:0008006" key="7">
    <source>
        <dbReference type="Google" id="ProtNLM"/>
    </source>
</evidence>
<evidence type="ECO:0000313" key="6">
    <source>
        <dbReference type="Proteomes" id="UP000837801"/>
    </source>
</evidence>
<name>A0A9P0QN07_9ASCO</name>
<organism evidence="5 6">
    <name type="scientific">[Candida] railenensis</name>
    <dbReference type="NCBI Taxonomy" id="45579"/>
    <lineage>
        <taxon>Eukaryota</taxon>
        <taxon>Fungi</taxon>
        <taxon>Dikarya</taxon>
        <taxon>Ascomycota</taxon>
        <taxon>Saccharomycotina</taxon>
        <taxon>Pichiomycetes</taxon>
        <taxon>Debaryomycetaceae</taxon>
        <taxon>Kurtzmaniella</taxon>
    </lineage>
</organism>
<evidence type="ECO:0000259" key="4">
    <source>
        <dbReference type="SMART" id="SM01316"/>
    </source>
</evidence>
<reference evidence="5" key="1">
    <citation type="submission" date="2022-03" db="EMBL/GenBank/DDBJ databases">
        <authorList>
            <person name="Legras J.-L."/>
            <person name="Devillers H."/>
            <person name="Grondin C."/>
        </authorList>
    </citation>
    <scope>NUCLEOTIDE SEQUENCE</scope>
    <source>
        <strain evidence="5">CLIB 1423</strain>
    </source>
</reference>
<evidence type="ECO:0000259" key="3">
    <source>
        <dbReference type="SMART" id="SM00233"/>
    </source>
</evidence>
<feature type="compositionally biased region" description="Basic and acidic residues" evidence="1">
    <location>
        <begin position="118"/>
        <end position="133"/>
    </location>
</feature>
<dbReference type="Pfam" id="PF23207">
    <property type="entry name" value="PH_SPO71"/>
    <property type="match status" value="1"/>
</dbReference>
<dbReference type="Pfam" id="PF15404">
    <property type="entry name" value="PH_4"/>
    <property type="match status" value="1"/>
</dbReference>
<keyword evidence="6" id="KW-1185">Reference proteome</keyword>
<dbReference type="SMART" id="SM00233">
    <property type="entry name" value="PH"/>
    <property type="match status" value="2"/>
</dbReference>
<keyword evidence="2" id="KW-0472">Membrane</keyword>
<dbReference type="GO" id="GO:1902657">
    <property type="term" value="P:protein localization to prospore membrane"/>
    <property type="evidence" value="ECO:0007669"/>
    <property type="project" value="InterPro"/>
</dbReference>
<accession>A0A9P0QN07</accession>
<keyword evidence="2" id="KW-1133">Transmembrane helix</keyword>
<dbReference type="Proteomes" id="UP000837801">
    <property type="component" value="Unassembled WGS sequence"/>
</dbReference>
<dbReference type="InterPro" id="IPR040345">
    <property type="entry name" value="Mug56/Spo71"/>
</dbReference>
<dbReference type="SMART" id="SM01316">
    <property type="entry name" value="Spo7_2_N"/>
    <property type="match status" value="1"/>
</dbReference>
<sequence length="1089" mass="125093">MGDELKFQTLSKDQFKIPSNSFSAFKLSYDDANNISESSKTVLLGKIPDTWFEEKSKGLVNRFVKSSRKSLRSSFKNVIGGVLGSSTSGSSYEIENKVMDILETSLNADPEDDSDFSAESHSDRSDCESERFDQFSYNDPSSLHSEEPLKGDDPSHQHTEIRAAHPSESPDIHFSKNGNKGPVNKHIDEEVDPNDATGIDIYSPAQSPSTFDNSEYQIPLDSSRTSLPSAAYSVTMNSDFDSSKSGAEDVSAQSHVVRFNTQRSNLSRRLSFRRISKSRKNIAVVMPQPCDEPVLSGNQRVRRIHIKEERKVMKKMKRLASRGKKSARKSTGDVKQRLVKKLLRSYQNGEIIKADKMLVLIKIAKSVNQLPSFSENEPCDSRVYERWREYMVVLRKSNRSSTSTEIQLYDVNKKKKSQKLIKPDISFPLTSKQVKVQFYSAVDKSISLIVGDHDPDTEEEEVAKGVKIYILQCQAQSSSYQWLYLMKGVLGYNMPSAFQVAIPMLDLSIFIEIPLEVVKDSFISKNLDSITVNKLSKGYSIEYVGIFKYLREAISSSAKSLINATTSEKIQKAIREAHNFWLCYKYYDRLEWASFDSHMFYIQNLVKTDQYQVELRDKTISPRSTRSISGKLIKEPVPIEGFLSRLTDIFGDEKSILSKFYRMSYFYSSDNILFYTKFYRAIPPSPDSAFLFCDEGTDMYEIASKMPNVFEQNPFPLDENDHIEWFNDENFEKMDKLALSELERRIHQIVKAEAAIDLCQVREIRKVPFKSISLLQKKFMNLIWYSNNQSEDDEEIMDSVLEIEMIHGSVLKLQAPSRLIRDQWISRLQDLKNYWFIRKNDDLAKMSEVRLKNKNNLMINEYTDSNIVKEVGKVELAHSVADSHVYNMDSLSLNRCIIMSGYLYVKPKVHSDFAQYFVVLCPGFLLLFTFSKRSKRTGVSKETSSYEHYMTIGLNSTYLHSGESTAGDLLYTRKEFDSRHPGHHTLPRIYSNGWKSAEEEPIRCFSIWMGKKRNYTGKAKSNYEGLESGNLGNARNTLPKNPGFVRMYQKFGLTGKTILFMARSRQERELWVTNILIETDRYKSIARKR</sequence>
<dbReference type="SUPFAM" id="SSF50729">
    <property type="entry name" value="PH domain-like"/>
    <property type="match status" value="1"/>
</dbReference>
<feature type="compositionally biased region" description="Basic and acidic residues" evidence="1">
    <location>
        <begin position="144"/>
        <end position="174"/>
    </location>
</feature>